<dbReference type="HOGENOM" id="CLU_2682764_0_0_7"/>
<reference evidence="2" key="1">
    <citation type="journal article" date="2014" name="Genome Announc.">
        <title>Draft genome sequences of six enterohepatic helicobacter species isolated from humans and one from rhesus macaques.</title>
        <authorList>
            <person name="Shen Z."/>
            <person name="Sheh A."/>
            <person name="Young S.K."/>
            <person name="Abouelliel A."/>
            <person name="Ward D.V."/>
            <person name="Earl A.M."/>
            <person name="Fox J.G."/>
        </authorList>
    </citation>
    <scope>NUCLEOTIDE SEQUENCE [LARGE SCALE GENOMIC DNA]</scope>
    <source>
        <strain evidence="2">MIT 98-5489</strain>
    </source>
</reference>
<gene>
    <name evidence="1" type="ORF">HPMG_01084</name>
</gene>
<organism evidence="1 2">
    <name type="scientific">Helicobacter pullorum MIT 98-5489</name>
    <dbReference type="NCBI Taxonomy" id="537972"/>
    <lineage>
        <taxon>Bacteria</taxon>
        <taxon>Pseudomonadati</taxon>
        <taxon>Campylobacterota</taxon>
        <taxon>Epsilonproteobacteria</taxon>
        <taxon>Campylobacterales</taxon>
        <taxon>Helicobacteraceae</taxon>
        <taxon>Helicobacter</taxon>
    </lineage>
</organism>
<dbReference type="EMBL" id="DS990443">
    <property type="protein sequence ID" value="EEQ63627.1"/>
    <property type="molecule type" value="Genomic_DNA"/>
</dbReference>
<name>C5F033_9HELI</name>
<accession>C5F033</accession>
<dbReference type="Gene3D" id="3.30.160.390">
    <property type="entry name" value="Integrase, DNA-binding domain"/>
    <property type="match status" value="1"/>
</dbReference>
<evidence type="ECO:0000313" key="1">
    <source>
        <dbReference type="EMBL" id="EEQ63627.1"/>
    </source>
</evidence>
<protein>
    <recommendedName>
        <fullName evidence="3">Integrase DNA-binding domain-containing protein</fullName>
    </recommendedName>
</protein>
<dbReference type="AlphaFoldDB" id="C5F033"/>
<sequence length="74" mass="8720">MQFANKKELEKIPQDERGIHKDTSAKNLYLELYPKKSGVSKTFYYRYCQDNKLYAINLGKYSETFLLIPQSSSF</sequence>
<proteinExistence type="predicted"/>
<dbReference type="Proteomes" id="UP000003953">
    <property type="component" value="Unassembled WGS sequence"/>
</dbReference>
<evidence type="ECO:0000313" key="2">
    <source>
        <dbReference type="Proteomes" id="UP000003953"/>
    </source>
</evidence>
<keyword evidence="2" id="KW-1185">Reference proteome</keyword>
<dbReference type="RefSeq" id="WP_005022072.1">
    <property type="nucleotide sequence ID" value="NZ_DS990443.1"/>
</dbReference>
<evidence type="ECO:0008006" key="3">
    <source>
        <dbReference type="Google" id="ProtNLM"/>
    </source>
</evidence>
<dbReference type="InterPro" id="IPR038488">
    <property type="entry name" value="Integrase_DNA-bd_sf"/>
</dbReference>